<feature type="region of interest" description="Disordered" evidence="1">
    <location>
        <begin position="1"/>
        <end position="30"/>
    </location>
</feature>
<keyword evidence="3" id="KW-1185">Reference proteome</keyword>
<dbReference type="Proteomes" id="UP000242715">
    <property type="component" value="Unassembled WGS sequence"/>
</dbReference>
<name>A0A2Z6MGI9_TRISU</name>
<evidence type="ECO:0000256" key="1">
    <source>
        <dbReference type="SAM" id="MobiDB-lite"/>
    </source>
</evidence>
<gene>
    <name evidence="2" type="ORF">TSUD_143690</name>
</gene>
<sequence length="93" mass="10355">MEWEAKAKDREGPGILRSAQEGDSSGHAESLAATLAKHQQNLASFQVLINQLKDVARPNNSEIQISVQKRLLKSCVIFTVFTAMQTISWIPYI</sequence>
<protein>
    <submittedName>
        <fullName evidence="2">Uncharacterized protein</fullName>
    </submittedName>
</protein>
<feature type="compositionally biased region" description="Basic and acidic residues" evidence="1">
    <location>
        <begin position="1"/>
        <end position="12"/>
    </location>
</feature>
<dbReference type="EMBL" id="DF973440">
    <property type="protein sequence ID" value="GAU30921.1"/>
    <property type="molecule type" value="Genomic_DNA"/>
</dbReference>
<dbReference type="AlphaFoldDB" id="A0A2Z6MGI9"/>
<dbReference type="OrthoDB" id="5575722at2759"/>
<accession>A0A2Z6MGI9</accession>
<proteinExistence type="predicted"/>
<organism evidence="2 3">
    <name type="scientific">Trifolium subterraneum</name>
    <name type="common">Subterranean clover</name>
    <dbReference type="NCBI Taxonomy" id="3900"/>
    <lineage>
        <taxon>Eukaryota</taxon>
        <taxon>Viridiplantae</taxon>
        <taxon>Streptophyta</taxon>
        <taxon>Embryophyta</taxon>
        <taxon>Tracheophyta</taxon>
        <taxon>Spermatophyta</taxon>
        <taxon>Magnoliopsida</taxon>
        <taxon>eudicotyledons</taxon>
        <taxon>Gunneridae</taxon>
        <taxon>Pentapetalae</taxon>
        <taxon>rosids</taxon>
        <taxon>fabids</taxon>
        <taxon>Fabales</taxon>
        <taxon>Fabaceae</taxon>
        <taxon>Papilionoideae</taxon>
        <taxon>50 kb inversion clade</taxon>
        <taxon>NPAAA clade</taxon>
        <taxon>Hologalegina</taxon>
        <taxon>IRL clade</taxon>
        <taxon>Trifolieae</taxon>
        <taxon>Trifolium</taxon>
    </lineage>
</organism>
<evidence type="ECO:0000313" key="3">
    <source>
        <dbReference type="Proteomes" id="UP000242715"/>
    </source>
</evidence>
<reference evidence="3" key="1">
    <citation type="journal article" date="2017" name="Front. Plant Sci.">
        <title>Climate Clever Clovers: New Paradigm to Reduce the Environmental Footprint of Ruminants by Breeding Low Methanogenic Forages Utilizing Haplotype Variation.</title>
        <authorList>
            <person name="Kaur P."/>
            <person name="Appels R."/>
            <person name="Bayer P.E."/>
            <person name="Keeble-Gagnere G."/>
            <person name="Wang J."/>
            <person name="Hirakawa H."/>
            <person name="Shirasawa K."/>
            <person name="Vercoe P."/>
            <person name="Stefanova K."/>
            <person name="Durmic Z."/>
            <person name="Nichols P."/>
            <person name="Revell C."/>
            <person name="Isobe S.N."/>
            <person name="Edwards D."/>
            <person name="Erskine W."/>
        </authorList>
    </citation>
    <scope>NUCLEOTIDE SEQUENCE [LARGE SCALE GENOMIC DNA]</scope>
    <source>
        <strain evidence="3">cv. Daliak</strain>
    </source>
</reference>
<evidence type="ECO:0000313" key="2">
    <source>
        <dbReference type="EMBL" id="GAU30921.1"/>
    </source>
</evidence>